<sequence length="53" mass="6086">MPLEWSLLVPTISHLPMAEEKRKLRAESLIMITGIGPFEQATLDQVRRTWTPP</sequence>
<dbReference type="Proteomes" id="UP000269945">
    <property type="component" value="Unassembled WGS sequence"/>
</dbReference>
<evidence type="ECO:0000313" key="2">
    <source>
        <dbReference type="Proteomes" id="UP000269945"/>
    </source>
</evidence>
<proteinExistence type="predicted"/>
<organism evidence="1 2">
    <name type="scientific">Gulo gulo</name>
    <name type="common">Wolverine</name>
    <name type="synonym">Gluton</name>
    <dbReference type="NCBI Taxonomy" id="48420"/>
    <lineage>
        <taxon>Eukaryota</taxon>
        <taxon>Metazoa</taxon>
        <taxon>Chordata</taxon>
        <taxon>Craniata</taxon>
        <taxon>Vertebrata</taxon>
        <taxon>Euteleostomi</taxon>
        <taxon>Mammalia</taxon>
        <taxon>Eutheria</taxon>
        <taxon>Laurasiatheria</taxon>
        <taxon>Carnivora</taxon>
        <taxon>Caniformia</taxon>
        <taxon>Musteloidea</taxon>
        <taxon>Mustelidae</taxon>
        <taxon>Guloninae</taxon>
        <taxon>Gulo</taxon>
    </lineage>
</organism>
<comment type="caution">
    <text evidence="1">The sequence shown here is derived from an EMBL/GenBank/DDBJ whole genome shotgun (WGS) entry which is preliminary data.</text>
</comment>
<dbReference type="EMBL" id="CYRY02036492">
    <property type="protein sequence ID" value="VCX17923.1"/>
    <property type="molecule type" value="Genomic_DNA"/>
</dbReference>
<accession>A0A9X9M1H6</accession>
<keyword evidence="2" id="KW-1185">Reference proteome</keyword>
<name>A0A9X9M1H6_GULGU</name>
<protein>
    <submittedName>
        <fullName evidence="1">Uncharacterized protein</fullName>
    </submittedName>
</protein>
<reference evidence="1 2" key="1">
    <citation type="submission" date="2018-10" db="EMBL/GenBank/DDBJ databases">
        <authorList>
            <person name="Ekblom R."/>
            <person name="Jareborg N."/>
        </authorList>
    </citation>
    <scope>NUCLEOTIDE SEQUENCE [LARGE SCALE GENOMIC DNA]</scope>
    <source>
        <tissue evidence="1">Muscle</tissue>
    </source>
</reference>
<evidence type="ECO:0000313" key="1">
    <source>
        <dbReference type="EMBL" id="VCX17923.1"/>
    </source>
</evidence>
<dbReference type="AlphaFoldDB" id="A0A9X9M1H6"/>
<gene>
    <name evidence="1" type="ORF">BN2614_LOCUS4</name>
</gene>